<dbReference type="SUPFAM" id="SSF51419">
    <property type="entry name" value="PLP-binding barrel"/>
    <property type="match status" value="1"/>
</dbReference>
<dbReference type="InterPro" id="IPR022653">
    <property type="entry name" value="De-COase2_pyr-phos_BS"/>
</dbReference>
<name>A0A399QJG7_9MICO</name>
<reference evidence="5 6" key="1">
    <citation type="submission" date="2018-08" db="EMBL/GenBank/DDBJ databases">
        <title>Genome Sequence of Clavibacter michiganensis Subspecies type strains, and the Atypical Peach-Colored Strains Isolated from Tomato.</title>
        <authorList>
            <person name="Osdaghi E."/>
            <person name="Portier P."/>
            <person name="Briand M."/>
            <person name="Jacques M.-A."/>
        </authorList>
    </citation>
    <scope>NUCLEOTIDE SEQUENCE [LARGE SCALE GENOMIC DNA]</scope>
    <source>
        <strain evidence="5 6">CFBP 6488</strain>
    </source>
</reference>
<sequence>MTANPLAPSWLQLPDDANALDPAVWSRGAARGDDGALRIAGVPATDLAARFGTPLYVMDEDDVRARAAETLAAFTREAAAVGTSARVYYAGKAFLSIEVARWMVEEGLHIDVCSGGELAVALAAGADPARLGFHGNNKSVAEIDRAVGAGIGQVVIDSPVEVERVAAAAAAHGRVQPVRL</sequence>
<evidence type="ECO:0000256" key="3">
    <source>
        <dbReference type="ARBA" id="ARBA00022898"/>
    </source>
</evidence>
<evidence type="ECO:0000313" key="6">
    <source>
        <dbReference type="Proteomes" id="UP000266634"/>
    </source>
</evidence>
<dbReference type="GO" id="GO:0009089">
    <property type="term" value="P:lysine biosynthetic process via diaminopimelate"/>
    <property type="evidence" value="ECO:0007669"/>
    <property type="project" value="TreeGrafter"/>
</dbReference>
<evidence type="ECO:0000313" key="5">
    <source>
        <dbReference type="EMBL" id="RIJ18581.1"/>
    </source>
</evidence>
<keyword evidence="3" id="KW-0663">Pyridoxal phosphate</keyword>
<comment type="caution">
    <text evidence="5">The sequence shown here is derived from an EMBL/GenBank/DDBJ whole genome shotgun (WGS) entry which is preliminary data.</text>
</comment>
<dbReference type="Gene3D" id="2.40.37.10">
    <property type="entry name" value="Lyase, Ornithine Decarboxylase, Chain A, domain 1"/>
    <property type="match status" value="1"/>
</dbReference>
<dbReference type="InterPro" id="IPR009006">
    <property type="entry name" value="Ala_racemase/Decarboxylase_C"/>
</dbReference>
<comment type="cofactor">
    <cofactor evidence="1">
        <name>pyridoxal 5'-phosphate</name>
        <dbReference type="ChEBI" id="CHEBI:597326"/>
    </cofactor>
</comment>
<organism evidence="5 6">
    <name type="scientific">Clavibacter michiganensis subsp. insidiosus</name>
    <dbReference type="NCBI Taxonomy" id="33014"/>
    <lineage>
        <taxon>Bacteria</taxon>
        <taxon>Bacillati</taxon>
        <taxon>Actinomycetota</taxon>
        <taxon>Actinomycetes</taxon>
        <taxon>Micrococcales</taxon>
        <taxon>Microbacteriaceae</taxon>
        <taxon>Clavibacter</taxon>
    </lineage>
</organism>
<dbReference type="Pfam" id="PF02784">
    <property type="entry name" value="Orn_Arg_deC_N"/>
    <property type="match status" value="1"/>
</dbReference>
<evidence type="ECO:0000256" key="2">
    <source>
        <dbReference type="ARBA" id="ARBA00022793"/>
    </source>
</evidence>
<dbReference type="AlphaFoldDB" id="A0A399QJG7"/>
<evidence type="ECO:0000259" key="4">
    <source>
        <dbReference type="Pfam" id="PF02784"/>
    </source>
</evidence>
<feature type="non-terminal residue" evidence="5">
    <location>
        <position position="180"/>
    </location>
</feature>
<accession>A0A399QJG7</accession>
<dbReference type="Proteomes" id="UP000266634">
    <property type="component" value="Unassembled WGS sequence"/>
</dbReference>
<gene>
    <name evidence="5" type="ORF">DZF93_13255</name>
</gene>
<dbReference type="InterPro" id="IPR029066">
    <property type="entry name" value="PLP-binding_barrel"/>
</dbReference>
<feature type="domain" description="Orn/DAP/Arg decarboxylase 2 N-terminal" evidence="4">
    <location>
        <begin position="78"/>
        <end position="171"/>
    </location>
</feature>
<protein>
    <submittedName>
        <fullName evidence="5">Diaminopimelate decarboxylase</fullName>
    </submittedName>
</protein>
<keyword evidence="2" id="KW-0210">Decarboxylase</keyword>
<dbReference type="PROSITE" id="PS00878">
    <property type="entry name" value="ODR_DC_2_1"/>
    <property type="match status" value="1"/>
</dbReference>
<dbReference type="EMBL" id="QWEA01000644">
    <property type="protein sequence ID" value="RIJ18581.1"/>
    <property type="molecule type" value="Genomic_DNA"/>
</dbReference>
<proteinExistence type="predicted"/>
<dbReference type="PANTHER" id="PTHR43727">
    <property type="entry name" value="DIAMINOPIMELATE DECARBOXYLASE"/>
    <property type="match status" value="1"/>
</dbReference>
<dbReference type="GO" id="GO:0008836">
    <property type="term" value="F:diaminopimelate decarboxylase activity"/>
    <property type="evidence" value="ECO:0007669"/>
    <property type="project" value="TreeGrafter"/>
</dbReference>
<dbReference type="InterPro" id="IPR022644">
    <property type="entry name" value="De-COase2_N"/>
</dbReference>
<dbReference type="Gene3D" id="3.20.20.10">
    <property type="entry name" value="Alanine racemase"/>
    <property type="match status" value="1"/>
</dbReference>
<keyword evidence="2" id="KW-0456">Lyase</keyword>
<evidence type="ECO:0000256" key="1">
    <source>
        <dbReference type="ARBA" id="ARBA00001933"/>
    </source>
</evidence>
<dbReference type="PANTHER" id="PTHR43727:SF2">
    <property type="entry name" value="GROUP IV DECARBOXYLASE"/>
    <property type="match status" value="1"/>
</dbReference>